<dbReference type="SMART" id="SM00382">
    <property type="entry name" value="AAA"/>
    <property type="match status" value="1"/>
</dbReference>
<dbReference type="SUPFAM" id="SSF48371">
    <property type="entry name" value="ARM repeat"/>
    <property type="match status" value="1"/>
</dbReference>
<dbReference type="Gene3D" id="3.40.50.300">
    <property type="entry name" value="P-loop containing nucleotide triphosphate hydrolases"/>
    <property type="match status" value="1"/>
</dbReference>
<dbReference type="InterPro" id="IPR003593">
    <property type="entry name" value="AAA+_ATPase"/>
</dbReference>
<evidence type="ECO:0000259" key="5">
    <source>
        <dbReference type="SMART" id="SM00382"/>
    </source>
</evidence>
<dbReference type="GO" id="GO:0030089">
    <property type="term" value="C:phycobilisome"/>
    <property type="evidence" value="ECO:0007669"/>
    <property type="project" value="UniProtKB-KW"/>
</dbReference>
<dbReference type="InterPro" id="IPR007111">
    <property type="entry name" value="NACHT_NTPase"/>
</dbReference>
<dbReference type="InterPro" id="IPR054570">
    <property type="entry name" value="NCC-H_dom"/>
</dbReference>
<keyword evidence="2" id="KW-0042">Antenna complex</keyword>
<dbReference type="SUPFAM" id="SSF52540">
    <property type="entry name" value="P-loop containing nucleoside triphosphate hydrolases"/>
    <property type="match status" value="1"/>
</dbReference>
<dbReference type="InterPro" id="IPR045429">
    <property type="entry name" value="EAD10"/>
</dbReference>
<dbReference type="GO" id="GO:0016829">
    <property type="term" value="F:lyase activity"/>
    <property type="evidence" value="ECO:0007669"/>
    <property type="project" value="UniProtKB-KW"/>
</dbReference>
<evidence type="ECO:0000256" key="4">
    <source>
        <dbReference type="ARBA" id="ARBA00023239"/>
    </source>
</evidence>
<dbReference type="PANTHER" id="PTHR46844">
    <property type="entry name" value="SLR5058 PROTEIN"/>
    <property type="match status" value="1"/>
</dbReference>
<dbReference type="EMBL" id="LXQD01000299">
    <property type="protein sequence ID" value="RCJ28385.1"/>
    <property type="molecule type" value="Genomic_DNA"/>
</dbReference>
<comment type="similarity">
    <text evidence="1">Belongs to the CpcE/RpcE/PecE family.</text>
</comment>
<keyword evidence="7" id="KW-1185">Reference proteome</keyword>
<proteinExistence type="inferred from homology"/>
<dbReference type="Proteomes" id="UP000252107">
    <property type="component" value="Unassembled WGS sequence"/>
</dbReference>
<protein>
    <recommendedName>
        <fullName evidence="5">AAA+ ATPase domain-containing protein</fullName>
    </recommendedName>
</protein>
<evidence type="ECO:0000256" key="2">
    <source>
        <dbReference type="ARBA" id="ARBA00022549"/>
    </source>
</evidence>
<evidence type="ECO:0000256" key="1">
    <source>
        <dbReference type="ARBA" id="ARBA00009299"/>
    </source>
</evidence>
<evidence type="ECO:0000256" key="3">
    <source>
        <dbReference type="ARBA" id="ARBA00022738"/>
    </source>
</evidence>
<dbReference type="Gene3D" id="1.25.10.10">
    <property type="entry name" value="Leucine-rich Repeat Variant"/>
    <property type="match status" value="2"/>
</dbReference>
<keyword evidence="4" id="KW-0456">Lyase</keyword>
<dbReference type="AlphaFoldDB" id="A0A367QW77"/>
<accession>A0A367QW77</accession>
<evidence type="ECO:0000313" key="7">
    <source>
        <dbReference type="Proteomes" id="UP000252107"/>
    </source>
</evidence>
<feature type="domain" description="AAA+ ATPase" evidence="5">
    <location>
        <begin position="180"/>
        <end position="307"/>
    </location>
</feature>
<organism evidence="6 7">
    <name type="scientific">Nostoc minutum NIES-26</name>
    <dbReference type="NCBI Taxonomy" id="1844469"/>
    <lineage>
        <taxon>Bacteria</taxon>
        <taxon>Bacillati</taxon>
        <taxon>Cyanobacteriota</taxon>
        <taxon>Cyanophyceae</taxon>
        <taxon>Nostocales</taxon>
        <taxon>Nostocaceae</taxon>
        <taxon>Nostoc</taxon>
    </lineage>
</organism>
<dbReference type="Pfam" id="PF05729">
    <property type="entry name" value="NACHT"/>
    <property type="match status" value="1"/>
</dbReference>
<dbReference type="Pfam" id="PF22730">
    <property type="entry name" value="NCC-H"/>
    <property type="match status" value="1"/>
</dbReference>
<name>A0A367QW77_9NOSO</name>
<reference evidence="6" key="1">
    <citation type="submission" date="2016-04" db="EMBL/GenBank/DDBJ databases">
        <authorList>
            <person name="Tabuchi Yagui T.R."/>
        </authorList>
    </citation>
    <scope>NUCLEOTIDE SEQUENCE [LARGE SCALE GENOMIC DNA]</scope>
    <source>
        <strain evidence="6">NIES-26</strain>
    </source>
</reference>
<keyword evidence="3" id="KW-0605">Phycobilisome</keyword>
<dbReference type="PANTHER" id="PTHR46844:SF1">
    <property type="entry name" value="SLR5058 PROTEIN"/>
    <property type="match status" value="1"/>
</dbReference>
<comment type="caution">
    <text evidence="6">The sequence shown here is derived from an EMBL/GenBank/DDBJ whole genome shotgun (WGS) entry which is preliminary data.</text>
</comment>
<evidence type="ECO:0000313" key="6">
    <source>
        <dbReference type="EMBL" id="RCJ28385.1"/>
    </source>
</evidence>
<dbReference type="Pfam" id="PF19954">
    <property type="entry name" value="EAD10"/>
    <property type="match status" value="1"/>
</dbReference>
<sequence length="1157" mass="133026">MNTPNELITIFDRILQGSYSQEDASILRQWLRMSEGLLQFVAQDGKFNTNIGQVQGGEIHIGDRNYQGIDAESIRAILQEVLSPQTHQIEVDWHSLSQQMLEEQRLTTNPLTSLEGIAYRTEQVYVPLGLVERNKRSRRREDVSPEEGSALYEETEITRRFENKEFLKQVLQQGQSPKSQGKRIAIIGEPGAGKTTILQQIARWVSGEMAQSVVIWVSLADLRGQELEPYLLGRWLQAVARRLGQAETSLLLQDTFVAQFQQGQVWLMLDGVDEMQVLGDRNPLTDIEHQIRIGGLLSQTRIILTCRLNFWDAARNALDKFDTYRTLEYSYPQQVEQFIGNWFGALPPGEEEQAKQLCVALRKPGKERIQDLVKNPLRLTLLCFNWQLGEGTLPETKAGLYEQFVDDFYEWKREQFPTTTKQRQQLNAALGELAREAIDKEATRFWLRHDFVCKFLGDLDEPDSLFQLALQLGWLNKVGVEAENIRKAVYAFFHPTFQEYFAALTIDDWHFFLNHIPDNPSHSDANYRIFEPQWKTVFLLWLGRQDINKFQKETFIKTLVDFDDSCGAFYWHHAVMLAGVGIGEFKNCQIALEIVDMLLTWRFGYYDEQQREWQKFPEYIQSSVWKSLNETDRSFVVEALTDLICLRNKQEGKISLRTLEFLVTFDSSNSFAKKILVKILKNSSDDSCRQEAARILGDISFGDSEVISTLLEILSTSIQDILANLPKPSEDWIFLPDTEDDNKFEELEDQSEVMTLKELQELKELLAQARAMNLKSGLDWYAVESLYKIDPGNPEIINSLIEQLGWCLSAYNIHDNAIWLLKQIGIGNIKLIHIIEQKLHNCHNDQMRGAFAECLGTIDTDNQEAVNILIDLLCNGKEINEVEDIRTYAANALIGLGNHNTRVFKTIINLLKSNINEKIYQYLVKIIGEIVIQKQEFIDFLTEQLKFRKDINSLWITALTLEKVAPDNDYAMDILIKLIENAPDEESRQSLMWKLISDKNLEGKVIGTGNLKLITRILRILNTNTNKETCKTAVKILEKISVGNLTTIEVMAKLLENIQDVDMQNAIALSLNSIDPGNSIAVFSLVNLLKLDTLEQWDKKSLISSLKETLPADQLLLFAYDLRDYLDSETYNSIVWYCSCNMKYPDFYSACQMRLHR</sequence>
<dbReference type="InterPro" id="IPR027417">
    <property type="entry name" value="P-loop_NTPase"/>
</dbReference>
<dbReference type="InterPro" id="IPR011989">
    <property type="entry name" value="ARM-like"/>
</dbReference>
<gene>
    <name evidence="6" type="ORF">A6770_23955</name>
</gene>
<dbReference type="InterPro" id="IPR016024">
    <property type="entry name" value="ARM-type_fold"/>
</dbReference>